<dbReference type="Proteomes" id="UP000051660">
    <property type="component" value="Unassembled WGS sequence"/>
</dbReference>
<accession>A0A0R3N298</accession>
<evidence type="ECO:0000313" key="1">
    <source>
        <dbReference type="EMBL" id="KRR26060.1"/>
    </source>
</evidence>
<name>A0A0R3N298_9BRAD</name>
<dbReference type="AlphaFoldDB" id="A0A0R3N298"/>
<reference evidence="1 2" key="1">
    <citation type="submission" date="2014-03" db="EMBL/GenBank/DDBJ databases">
        <title>Bradyrhizobium valentinum sp. nov., isolated from effective nodules of Lupinus mariae-josephae, a lupine endemic of basic-lime soils in Eastern Spain.</title>
        <authorList>
            <person name="Duran D."/>
            <person name="Rey L."/>
            <person name="Navarro A."/>
            <person name="Busquets A."/>
            <person name="Imperial J."/>
            <person name="Ruiz-Argueso T."/>
        </authorList>
    </citation>
    <scope>NUCLEOTIDE SEQUENCE [LARGE SCALE GENOMIC DNA]</scope>
    <source>
        <strain evidence="1 2">CCBAU 23086</strain>
    </source>
</reference>
<comment type="caution">
    <text evidence="1">The sequence shown here is derived from an EMBL/GenBank/DDBJ whole genome shotgun (WGS) entry which is preliminary data.</text>
</comment>
<sequence>MIVLPSHASLEVGQRVAKRAKSVTEATGRGDKTFGLALQFALRTMPETTRQVFVLLEAAPLGSSLTPNTQLLFCQLQPIWPPSRNSGASRKPP</sequence>
<dbReference type="EMBL" id="LLYB01000050">
    <property type="protein sequence ID" value="KRR26060.1"/>
    <property type="molecule type" value="Genomic_DNA"/>
</dbReference>
<organism evidence="1 2">
    <name type="scientific">Bradyrhizobium lablabi</name>
    <dbReference type="NCBI Taxonomy" id="722472"/>
    <lineage>
        <taxon>Bacteria</taxon>
        <taxon>Pseudomonadati</taxon>
        <taxon>Pseudomonadota</taxon>
        <taxon>Alphaproteobacteria</taxon>
        <taxon>Hyphomicrobiales</taxon>
        <taxon>Nitrobacteraceae</taxon>
        <taxon>Bradyrhizobium</taxon>
    </lineage>
</organism>
<proteinExistence type="predicted"/>
<gene>
    <name evidence="1" type="ORF">CQ14_38390</name>
</gene>
<protein>
    <submittedName>
        <fullName evidence="1">Uncharacterized protein</fullName>
    </submittedName>
</protein>
<evidence type="ECO:0000313" key="2">
    <source>
        <dbReference type="Proteomes" id="UP000051660"/>
    </source>
</evidence>